<name>A0A0D2N4K6_9CHLO</name>
<reference evidence="2 3" key="1">
    <citation type="journal article" date="2013" name="BMC Genomics">
        <title>Reconstruction of the lipid metabolism for the microalga Monoraphidium neglectum from its genome sequence reveals characteristics suitable for biofuel production.</title>
        <authorList>
            <person name="Bogen C."/>
            <person name="Al-Dilaimi A."/>
            <person name="Albersmeier A."/>
            <person name="Wichmann J."/>
            <person name="Grundmann M."/>
            <person name="Rupp O."/>
            <person name="Lauersen K.J."/>
            <person name="Blifernez-Klassen O."/>
            <person name="Kalinowski J."/>
            <person name="Goesmann A."/>
            <person name="Mussgnug J.H."/>
            <person name="Kruse O."/>
        </authorList>
    </citation>
    <scope>NUCLEOTIDE SEQUENCE [LARGE SCALE GENOMIC DNA]</scope>
    <source>
        <strain evidence="2 3">SAG 48.87</strain>
    </source>
</reference>
<evidence type="ECO:0000313" key="3">
    <source>
        <dbReference type="Proteomes" id="UP000054498"/>
    </source>
</evidence>
<dbReference type="EMBL" id="KK100283">
    <property type="protein sequence ID" value="KIZ07212.1"/>
    <property type="molecule type" value="Genomic_DNA"/>
</dbReference>
<sequence>MDAAAQPSETLNRNAGEAAAAAERYLQAQTTRCDCKHHADQSAVFQWLWVIVLQVAIEKFRAEPGVSPVDTPGALERLRDQAQSAWSYFLVSRRAAFSLLGPRGTQSTTSISCHGAYLVRLMIFELQILVTKMVGAAVQMPFHAIVEAGLHLYIRSYGGAAKAWAIHLPKCWATLTVVCPLQLAAHVFAWPFVAQLCLQDAVAQAAVARAVPLGAGQLERRARIAWRCVLGLTPVPLQWLARWSGLQRGVARCLWRLYLWAWGLPWRVLGWLKWALGTRQPAPRSPDLPPEARHAFQEPTSARRGGEGTPLRSTGAVAGML</sequence>
<evidence type="ECO:0000256" key="1">
    <source>
        <dbReference type="SAM" id="MobiDB-lite"/>
    </source>
</evidence>
<feature type="region of interest" description="Disordered" evidence="1">
    <location>
        <begin position="282"/>
        <end position="321"/>
    </location>
</feature>
<evidence type="ECO:0000313" key="2">
    <source>
        <dbReference type="EMBL" id="KIZ07212.1"/>
    </source>
</evidence>
<dbReference type="KEGG" id="mng:MNEG_0744"/>
<proteinExistence type="predicted"/>
<protein>
    <submittedName>
        <fullName evidence="2">Uncharacterized protein</fullName>
    </submittedName>
</protein>
<dbReference type="AlphaFoldDB" id="A0A0D2N4K6"/>
<dbReference type="GeneID" id="25726862"/>
<dbReference type="OrthoDB" id="561650at2759"/>
<organism evidence="2 3">
    <name type="scientific">Monoraphidium neglectum</name>
    <dbReference type="NCBI Taxonomy" id="145388"/>
    <lineage>
        <taxon>Eukaryota</taxon>
        <taxon>Viridiplantae</taxon>
        <taxon>Chlorophyta</taxon>
        <taxon>core chlorophytes</taxon>
        <taxon>Chlorophyceae</taxon>
        <taxon>CS clade</taxon>
        <taxon>Sphaeropleales</taxon>
        <taxon>Selenastraceae</taxon>
        <taxon>Monoraphidium</taxon>
    </lineage>
</organism>
<gene>
    <name evidence="2" type="ORF">MNEG_0744</name>
</gene>
<keyword evidence="3" id="KW-1185">Reference proteome</keyword>
<accession>A0A0D2N4K6</accession>
<dbReference type="RefSeq" id="XP_013906231.1">
    <property type="nucleotide sequence ID" value="XM_014050777.1"/>
</dbReference>
<dbReference type="Proteomes" id="UP000054498">
    <property type="component" value="Unassembled WGS sequence"/>
</dbReference>